<dbReference type="SUPFAM" id="SSF52113">
    <property type="entry name" value="BRCT domain"/>
    <property type="match status" value="1"/>
</dbReference>
<gene>
    <name evidence="10" type="ORF">F8M41_000469</name>
</gene>
<evidence type="ECO:0000256" key="5">
    <source>
        <dbReference type="ARBA" id="ARBA00048336"/>
    </source>
</evidence>
<evidence type="ECO:0000256" key="3">
    <source>
        <dbReference type="ARBA" id="ARBA00023242"/>
    </source>
</evidence>
<dbReference type="Gene3D" id="1.10.287.10">
    <property type="entry name" value="S15/NS1, RNA-binding"/>
    <property type="match status" value="1"/>
</dbReference>
<dbReference type="CDD" id="cd17729">
    <property type="entry name" value="BRCT_CTDP1"/>
    <property type="match status" value="1"/>
</dbReference>
<feature type="compositionally biased region" description="Polar residues" evidence="7">
    <location>
        <begin position="924"/>
        <end position="934"/>
    </location>
</feature>
<dbReference type="Gene3D" id="3.40.50.1000">
    <property type="entry name" value="HAD superfamily/HAD-like"/>
    <property type="match status" value="1"/>
</dbReference>
<dbReference type="InterPro" id="IPR011947">
    <property type="entry name" value="FCP1_euk"/>
</dbReference>
<feature type="compositionally biased region" description="Acidic residues" evidence="7">
    <location>
        <begin position="958"/>
        <end position="972"/>
    </location>
</feature>
<dbReference type="InterPro" id="IPR036412">
    <property type="entry name" value="HAD-like_sf"/>
</dbReference>
<feature type="region of interest" description="Disordered" evidence="7">
    <location>
        <begin position="842"/>
        <end position="868"/>
    </location>
</feature>
<feature type="compositionally biased region" description="Acidic residues" evidence="7">
    <location>
        <begin position="842"/>
        <end position="854"/>
    </location>
</feature>
<organism evidence="10 11">
    <name type="scientific">Gigaspora margarita</name>
    <dbReference type="NCBI Taxonomy" id="4874"/>
    <lineage>
        <taxon>Eukaryota</taxon>
        <taxon>Fungi</taxon>
        <taxon>Fungi incertae sedis</taxon>
        <taxon>Mucoromycota</taxon>
        <taxon>Glomeromycotina</taxon>
        <taxon>Glomeromycetes</taxon>
        <taxon>Diversisporales</taxon>
        <taxon>Gigasporaceae</taxon>
        <taxon>Gigaspora</taxon>
    </lineage>
</organism>
<dbReference type="SMART" id="SM00577">
    <property type="entry name" value="CPDc"/>
    <property type="match status" value="1"/>
</dbReference>
<feature type="domain" description="BRCT" evidence="8">
    <location>
        <begin position="683"/>
        <end position="776"/>
    </location>
</feature>
<dbReference type="OrthoDB" id="10249888at2759"/>
<dbReference type="Pfam" id="PF00533">
    <property type="entry name" value="BRCT"/>
    <property type="match status" value="1"/>
</dbReference>
<evidence type="ECO:0000256" key="1">
    <source>
        <dbReference type="ARBA" id="ARBA00004123"/>
    </source>
</evidence>
<proteinExistence type="predicted"/>
<evidence type="ECO:0000313" key="11">
    <source>
        <dbReference type="Proteomes" id="UP000439903"/>
    </source>
</evidence>
<feature type="compositionally biased region" description="Acidic residues" evidence="7">
    <location>
        <begin position="893"/>
        <end position="905"/>
    </location>
</feature>
<dbReference type="EMBL" id="WTPW01000104">
    <property type="protein sequence ID" value="KAF0547696.1"/>
    <property type="molecule type" value="Genomic_DNA"/>
</dbReference>
<dbReference type="PROSITE" id="PS50172">
    <property type="entry name" value="BRCT"/>
    <property type="match status" value="1"/>
</dbReference>
<dbReference type="SMART" id="SM00292">
    <property type="entry name" value="BRCT"/>
    <property type="match status" value="1"/>
</dbReference>
<comment type="catalytic activity">
    <reaction evidence="5 6">
        <text>O-phospho-L-threonyl-[protein] + H2O = L-threonyl-[protein] + phosphate</text>
        <dbReference type="Rhea" id="RHEA:47004"/>
        <dbReference type="Rhea" id="RHEA-COMP:11060"/>
        <dbReference type="Rhea" id="RHEA-COMP:11605"/>
        <dbReference type="ChEBI" id="CHEBI:15377"/>
        <dbReference type="ChEBI" id="CHEBI:30013"/>
        <dbReference type="ChEBI" id="CHEBI:43474"/>
        <dbReference type="ChEBI" id="CHEBI:61977"/>
        <dbReference type="EC" id="3.1.3.16"/>
    </reaction>
</comment>
<feature type="compositionally biased region" description="Acidic residues" evidence="7">
    <location>
        <begin position="937"/>
        <end position="951"/>
    </location>
</feature>
<comment type="catalytic activity">
    <reaction evidence="4 6">
        <text>O-phospho-L-seryl-[protein] + H2O = L-seryl-[protein] + phosphate</text>
        <dbReference type="Rhea" id="RHEA:20629"/>
        <dbReference type="Rhea" id="RHEA-COMP:9863"/>
        <dbReference type="Rhea" id="RHEA-COMP:11604"/>
        <dbReference type="ChEBI" id="CHEBI:15377"/>
        <dbReference type="ChEBI" id="CHEBI:29999"/>
        <dbReference type="ChEBI" id="CHEBI:43474"/>
        <dbReference type="ChEBI" id="CHEBI:83421"/>
        <dbReference type="EC" id="3.1.3.16"/>
    </reaction>
</comment>
<sequence length="991" mass="113140">MHQELYLIRIPKEHLPATICNVLVKPGDKIEKTQALLRYEYVKKSKIVPESNEQIPIQIDTPFVEELKSPTEGEIQQILVREGDMLDTVDKAVIGVKEPCAHSIQIRGLCALCGNDMMKTDFTGVDYSIRATISMAHNVAGLTVSLNEAERLEKDTAARLLKSRKLSLIVDLDQTLIHATIDPTVEEWINDENNINHPTVKDIHKFVLSDSPTIYYIKLRPGLKEFLKSVSEFYEPHIYTMGTRNYASSVAEVIDPDHTIFNERILSRDESRNINQKNIRRLFPCDDSMVVAIDDRADVWGWSPNLIKVHPYDFFVGIGDINDTRFLKQVKSVDITSNTSNKKPSDEKTYEKTSDEITSDEKISDEKISDEKTSDEITSDEKISDEKTSDEKTSDEKTYDEKTYDEKISDEKISEEKISDEKISDEKISDEKISDEKISDEKISDEKTSDSDEKTSVSDEKTSVSDEKTSVYDEKTSVSDEKTSGSDEKASVSDEKASVSDEKTSVSDEKTSVSDEKTSVSDEKTSVSDEKTSVSDEKTSVSDEKTSVSDEKTSKEPLKQKVENTSNNTVTTTMQKSLQNSKRTYEEISEDSVNSDEKIFKKQQIEHDENISNPTRDRQLKSNQIIESVKPVLVDNDTELPNLFKALKEIHKRYYEEYDRIQNGLQTNEESRMPDVTVLVPSMKAEVLKGVNILFTHVIPTSQKKESAEIWILAKEFGAECSDGWNNKVTHLVAGDRGTEKVKEAIRRGNVFIVRKEWLHDSIKKWERQPERDYFFDSSSIRESESGQVSEIEKPPDLIVETPSFNEITDDEELLSPQENQEHFLSTDWKSVLQEVDDEIGDDTSALDESETESGTESNGRIKLKRNSDESNIYERHVKRLKHSPLRNSITFDYDDDDDDDDDGDSNINARILGTDEDPITYFDPSSENYYQHSEYQIDDDEEQDYEDGYDYDAGNQSDDEGEEDDSEDEEFVHDFEEFLKEDQDDDLSTK</sequence>
<dbReference type="CDD" id="cd07521">
    <property type="entry name" value="HAD_FCP1-like"/>
    <property type="match status" value="1"/>
</dbReference>
<dbReference type="Pfam" id="PF03031">
    <property type="entry name" value="NIF"/>
    <property type="match status" value="1"/>
</dbReference>
<dbReference type="PANTHER" id="PTHR23081:SF36">
    <property type="entry name" value="RNA POLYMERASE II SUBUNIT A C-TERMINAL DOMAIN PHOSPHATASE"/>
    <property type="match status" value="1"/>
</dbReference>
<keyword evidence="2 6" id="KW-0378">Hydrolase</keyword>
<dbReference type="GO" id="GO:0008420">
    <property type="term" value="F:RNA polymerase II CTD heptapeptide repeat phosphatase activity"/>
    <property type="evidence" value="ECO:0007669"/>
    <property type="project" value="UniProtKB-UniRule"/>
</dbReference>
<accession>A0A8H4ESW1</accession>
<dbReference type="InterPro" id="IPR039189">
    <property type="entry name" value="Fcp1"/>
</dbReference>
<name>A0A8H4ESW1_GIGMA</name>
<dbReference type="InterPro" id="IPR023214">
    <property type="entry name" value="HAD_sf"/>
</dbReference>
<feature type="domain" description="FCP1 homology" evidence="9">
    <location>
        <begin position="161"/>
        <end position="333"/>
    </location>
</feature>
<evidence type="ECO:0000256" key="6">
    <source>
        <dbReference type="RuleBase" id="RU366066"/>
    </source>
</evidence>
<comment type="subcellular location">
    <subcellularLocation>
        <location evidence="1 6">Nucleus</location>
    </subcellularLocation>
</comment>
<dbReference type="InterPro" id="IPR001357">
    <property type="entry name" value="BRCT_dom"/>
</dbReference>
<dbReference type="Gene3D" id="2.40.50.100">
    <property type="match status" value="1"/>
</dbReference>
<dbReference type="InterPro" id="IPR004274">
    <property type="entry name" value="FCP1_dom"/>
</dbReference>
<dbReference type="AlphaFoldDB" id="A0A8H4ESW1"/>
<comment type="function">
    <text evidence="6">This promotes the activity of RNA polymerase II.</text>
</comment>
<feature type="compositionally biased region" description="Basic and acidic residues" evidence="7">
    <location>
        <begin position="343"/>
        <end position="562"/>
    </location>
</feature>
<dbReference type="GO" id="GO:0005634">
    <property type="term" value="C:nucleus"/>
    <property type="evidence" value="ECO:0007669"/>
    <property type="project" value="UniProtKB-SubCell"/>
</dbReference>
<dbReference type="InterPro" id="IPR036420">
    <property type="entry name" value="BRCT_dom_sf"/>
</dbReference>
<protein>
    <recommendedName>
        <fullName evidence="6">RNA polymerase II subunit A C-terminal domain phosphatase</fullName>
        <ecNumber evidence="6">3.1.3.16</ecNumber>
    </recommendedName>
</protein>
<evidence type="ECO:0000256" key="7">
    <source>
        <dbReference type="SAM" id="MobiDB-lite"/>
    </source>
</evidence>
<feature type="region of interest" description="Disordered" evidence="7">
    <location>
        <begin position="892"/>
        <end position="972"/>
    </location>
</feature>
<evidence type="ECO:0000259" key="9">
    <source>
        <dbReference type="PROSITE" id="PS50969"/>
    </source>
</evidence>
<dbReference type="Gene3D" id="3.40.50.10190">
    <property type="entry name" value="BRCT domain"/>
    <property type="match status" value="1"/>
</dbReference>
<evidence type="ECO:0000313" key="10">
    <source>
        <dbReference type="EMBL" id="KAF0547696.1"/>
    </source>
</evidence>
<reference evidence="10 11" key="1">
    <citation type="journal article" date="2019" name="Environ. Microbiol.">
        <title>At the nexus of three kingdoms: the genome of the mycorrhizal fungus Gigaspora margarita provides insights into plant, endobacterial and fungal interactions.</title>
        <authorList>
            <person name="Venice F."/>
            <person name="Ghignone S."/>
            <person name="Salvioli di Fossalunga A."/>
            <person name="Amselem J."/>
            <person name="Novero M."/>
            <person name="Xianan X."/>
            <person name="Sedzielewska Toro K."/>
            <person name="Morin E."/>
            <person name="Lipzen A."/>
            <person name="Grigoriev I.V."/>
            <person name="Henrissat B."/>
            <person name="Martin F.M."/>
            <person name="Bonfante P."/>
        </authorList>
    </citation>
    <scope>NUCLEOTIDE SEQUENCE [LARGE SCALE GENOMIC DNA]</scope>
    <source>
        <strain evidence="10 11">BEG34</strain>
    </source>
</reference>
<dbReference type="PROSITE" id="PS50969">
    <property type="entry name" value="FCP1"/>
    <property type="match status" value="1"/>
</dbReference>
<evidence type="ECO:0000259" key="8">
    <source>
        <dbReference type="PROSITE" id="PS50172"/>
    </source>
</evidence>
<keyword evidence="3 6" id="KW-0539">Nucleus</keyword>
<dbReference type="SUPFAM" id="SSF56784">
    <property type="entry name" value="HAD-like"/>
    <property type="match status" value="1"/>
</dbReference>
<dbReference type="PANTHER" id="PTHR23081">
    <property type="entry name" value="RNA POLYMERASE II CTD PHOSPHATASE"/>
    <property type="match status" value="1"/>
</dbReference>
<dbReference type="NCBIfam" id="TIGR02250">
    <property type="entry name" value="FCP1_euk"/>
    <property type="match status" value="1"/>
</dbReference>
<dbReference type="Proteomes" id="UP000439903">
    <property type="component" value="Unassembled WGS sequence"/>
</dbReference>
<dbReference type="EC" id="3.1.3.16" evidence="6"/>
<evidence type="ECO:0000256" key="4">
    <source>
        <dbReference type="ARBA" id="ARBA00047761"/>
    </source>
</evidence>
<feature type="compositionally biased region" description="Low complexity" evidence="7">
    <location>
        <begin position="564"/>
        <end position="573"/>
    </location>
</feature>
<comment type="caution">
    <text evidence="10">The sequence shown here is derived from an EMBL/GenBank/DDBJ whole genome shotgun (WGS) entry which is preliminary data.</text>
</comment>
<evidence type="ECO:0000256" key="2">
    <source>
        <dbReference type="ARBA" id="ARBA00022801"/>
    </source>
</evidence>
<keyword evidence="11" id="KW-1185">Reference proteome</keyword>
<feature type="region of interest" description="Disordered" evidence="7">
    <location>
        <begin position="336"/>
        <end position="595"/>
    </location>
</feature>